<dbReference type="InterPro" id="IPR011576">
    <property type="entry name" value="Pyridox_Oxase_N"/>
</dbReference>
<evidence type="ECO:0000313" key="2">
    <source>
        <dbReference type="EMBL" id="KQL17591.1"/>
    </source>
</evidence>
<feature type="domain" description="Pyridoxamine 5'-phosphate oxidase N-terminal" evidence="1">
    <location>
        <begin position="33"/>
        <end position="153"/>
    </location>
</feature>
<dbReference type="PANTHER" id="PTHR42815">
    <property type="entry name" value="FAD-BINDING, PUTATIVE (AFU_ORTHOLOGUE AFUA_6G07600)-RELATED"/>
    <property type="match status" value="1"/>
</dbReference>
<dbReference type="InterPro" id="IPR012349">
    <property type="entry name" value="Split_barrel_FMN-bd"/>
</dbReference>
<proteinExistence type="predicted"/>
<keyword evidence="3" id="KW-1185">Reference proteome</keyword>
<keyword evidence="2" id="KW-0378">Hydrolase</keyword>
<dbReference type="PANTHER" id="PTHR42815:SF2">
    <property type="entry name" value="FAD-BINDING, PUTATIVE (AFU_ORTHOLOGUE AFUA_6G07600)-RELATED"/>
    <property type="match status" value="1"/>
</dbReference>
<dbReference type="InterPro" id="IPR024029">
    <property type="entry name" value="Pyridox_Oxase_FMN-dep"/>
</dbReference>
<organism evidence="2 3">
    <name type="scientific">Cytobacillus solani</name>
    <dbReference type="NCBI Taxonomy" id="1637975"/>
    <lineage>
        <taxon>Bacteria</taxon>
        <taxon>Bacillati</taxon>
        <taxon>Bacillota</taxon>
        <taxon>Bacilli</taxon>
        <taxon>Bacillales</taxon>
        <taxon>Bacillaceae</taxon>
        <taxon>Cytobacillus</taxon>
    </lineage>
</organism>
<dbReference type="STRING" id="1637975.AN957_02410"/>
<dbReference type="AlphaFoldDB" id="A0A0Q3VFB6"/>
<dbReference type="NCBIfam" id="TIGR04025">
    <property type="entry name" value="PPOX_FMN_DR2398"/>
    <property type="match status" value="1"/>
</dbReference>
<accession>A0A0Q3VFB6</accession>
<dbReference type="Gene3D" id="2.30.110.10">
    <property type="entry name" value="Electron Transport, Fmn-binding Protein, Chain A"/>
    <property type="match status" value="1"/>
</dbReference>
<evidence type="ECO:0000313" key="3">
    <source>
        <dbReference type="Proteomes" id="UP000050996"/>
    </source>
</evidence>
<sequence length="208" mass="23351">MHFKHIVTSEDELRSLLGTPSKTVANKTIYHLDGHCKEFISKAPIVFISTSDTSGHCDTSPRGDEPGFIHIIDDHHFVIPERPGNKRMDSLRNIIANPYIGLLFVIPGLEETLRINGRAEIIRDAGILEQMASHGKTPLLGIAVKAEECYIHCAKAFKRSKLWQPDSWPEKSALPYPPKILADHINMPDVNSETIKAALEESYSKRLY</sequence>
<evidence type="ECO:0000259" key="1">
    <source>
        <dbReference type="Pfam" id="PF01243"/>
    </source>
</evidence>
<dbReference type="EMBL" id="LJIX01000006">
    <property type="protein sequence ID" value="KQL17591.1"/>
    <property type="molecule type" value="Genomic_DNA"/>
</dbReference>
<protein>
    <submittedName>
        <fullName evidence="2">Phosphohydrolase</fullName>
    </submittedName>
</protein>
<dbReference type="GO" id="GO:0016787">
    <property type="term" value="F:hydrolase activity"/>
    <property type="evidence" value="ECO:0007669"/>
    <property type="project" value="UniProtKB-KW"/>
</dbReference>
<dbReference type="Pfam" id="PF01243">
    <property type="entry name" value="PNPOx_N"/>
    <property type="match status" value="1"/>
</dbReference>
<dbReference type="PATRIC" id="fig|1637975.4.peg.150"/>
<reference evidence="2 3" key="1">
    <citation type="submission" date="2015-09" db="EMBL/GenBank/DDBJ databases">
        <title>Genome sequencing project for genomic taxonomy and phylogenomics of Bacillus-like bacteria.</title>
        <authorList>
            <person name="Liu B."/>
            <person name="Wang J."/>
            <person name="Zhu Y."/>
            <person name="Liu G."/>
            <person name="Chen Q."/>
            <person name="Chen Z."/>
            <person name="Lan J."/>
            <person name="Che J."/>
            <person name="Ge C."/>
            <person name="Shi H."/>
            <person name="Pan Z."/>
            <person name="Liu X."/>
        </authorList>
    </citation>
    <scope>NUCLEOTIDE SEQUENCE [LARGE SCALE GENOMIC DNA]</scope>
    <source>
        <strain evidence="2 3">FJAT-18043</strain>
    </source>
</reference>
<dbReference type="Proteomes" id="UP000050996">
    <property type="component" value="Unassembled WGS sequence"/>
</dbReference>
<dbReference type="SUPFAM" id="SSF50475">
    <property type="entry name" value="FMN-binding split barrel"/>
    <property type="match status" value="1"/>
</dbReference>
<dbReference type="RefSeq" id="WP_053477898.1">
    <property type="nucleotide sequence ID" value="NZ_CP041305.1"/>
</dbReference>
<gene>
    <name evidence="2" type="ORF">AN957_02410</name>
</gene>
<comment type="caution">
    <text evidence="2">The sequence shown here is derived from an EMBL/GenBank/DDBJ whole genome shotgun (WGS) entry which is preliminary data.</text>
</comment>
<name>A0A0Q3VFB6_9BACI</name>